<dbReference type="EMBL" id="ASPP01005161">
    <property type="protein sequence ID" value="ETO31046.1"/>
    <property type="molecule type" value="Genomic_DNA"/>
</dbReference>
<comment type="subunit">
    <text evidence="1">Component of the TIM23 complex.</text>
</comment>
<evidence type="ECO:0000313" key="5">
    <source>
        <dbReference type="Proteomes" id="UP000023152"/>
    </source>
</evidence>
<reference evidence="4 5" key="1">
    <citation type="journal article" date="2013" name="Curr. Biol.">
        <title>The Genome of the Foraminiferan Reticulomyxa filosa.</title>
        <authorList>
            <person name="Glockner G."/>
            <person name="Hulsmann N."/>
            <person name="Schleicher M."/>
            <person name="Noegel A.A."/>
            <person name="Eichinger L."/>
            <person name="Gallinger C."/>
            <person name="Pawlowski J."/>
            <person name="Sierra R."/>
            <person name="Euteneuer U."/>
            <person name="Pillet L."/>
            <person name="Moustafa A."/>
            <person name="Platzer M."/>
            <person name="Groth M."/>
            <person name="Szafranski K."/>
            <person name="Schliwa M."/>
        </authorList>
    </citation>
    <scope>NUCLEOTIDE SEQUENCE [LARGE SCALE GENOMIC DNA]</scope>
</reference>
<dbReference type="Proteomes" id="UP000023152">
    <property type="component" value="Unassembled WGS sequence"/>
</dbReference>
<keyword evidence="5" id="KW-1185">Reference proteome</keyword>
<dbReference type="InterPro" id="IPR023214">
    <property type="entry name" value="HAD_sf"/>
</dbReference>
<dbReference type="OrthoDB" id="277011at2759"/>
<dbReference type="OMA" id="DTPKSHA"/>
<feature type="compositionally biased region" description="Polar residues" evidence="2">
    <location>
        <begin position="1"/>
        <end position="10"/>
    </location>
</feature>
<proteinExistence type="inferred from homology"/>
<keyword evidence="1" id="KW-0653">Protein transport</keyword>
<comment type="caution">
    <text evidence="4">The sequence shown here is derived from an EMBL/GenBank/DDBJ whole genome shotgun (WGS) entry which is preliminary data.</text>
</comment>
<name>X6NYH8_RETFI</name>
<dbReference type="InterPro" id="IPR050365">
    <property type="entry name" value="TIM50"/>
</dbReference>
<feature type="region of interest" description="Disordered" evidence="2">
    <location>
        <begin position="303"/>
        <end position="327"/>
    </location>
</feature>
<accession>X6NYH8</accession>
<comment type="similarity">
    <text evidence="1">Belongs to the TIM50 family.</text>
</comment>
<dbReference type="PROSITE" id="PS50969">
    <property type="entry name" value="FCP1"/>
    <property type="match status" value="1"/>
</dbReference>
<dbReference type="InterPro" id="IPR004274">
    <property type="entry name" value="FCP1_dom"/>
</dbReference>
<evidence type="ECO:0000256" key="1">
    <source>
        <dbReference type="RuleBase" id="RU365079"/>
    </source>
</evidence>
<keyword evidence="1" id="KW-0811">Translocation</keyword>
<keyword evidence="1" id="KW-0496">Mitochondrion</keyword>
<comment type="function">
    <text evidence="1">Essential component of the TIM23 complex, a complex that mediates the translocation of transit peptide-containing proteins across the mitochondrial inner membrane.</text>
</comment>
<feature type="compositionally biased region" description="Basic and acidic residues" evidence="2">
    <location>
        <begin position="307"/>
        <end position="327"/>
    </location>
</feature>
<evidence type="ECO:0000313" key="4">
    <source>
        <dbReference type="EMBL" id="ETO31046.1"/>
    </source>
</evidence>
<organism evidence="4 5">
    <name type="scientific">Reticulomyxa filosa</name>
    <dbReference type="NCBI Taxonomy" id="46433"/>
    <lineage>
        <taxon>Eukaryota</taxon>
        <taxon>Sar</taxon>
        <taxon>Rhizaria</taxon>
        <taxon>Retaria</taxon>
        <taxon>Foraminifera</taxon>
        <taxon>Monothalamids</taxon>
        <taxon>Reticulomyxidae</taxon>
        <taxon>Reticulomyxa</taxon>
    </lineage>
</organism>
<dbReference type="InterPro" id="IPR036412">
    <property type="entry name" value="HAD-like_sf"/>
</dbReference>
<keyword evidence="1" id="KW-0813">Transport</keyword>
<feature type="domain" description="FCP1 homology" evidence="3">
    <location>
        <begin position="71"/>
        <end position="231"/>
    </location>
</feature>
<dbReference type="PANTHER" id="PTHR12210">
    <property type="entry name" value="DULLARD PROTEIN PHOSPHATASE"/>
    <property type="match status" value="1"/>
</dbReference>
<evidence type="ECO:0000259" key="3">
    <source>
        <dbReference type="PROSITE" id="PS50969"/>
    </source>
</evidence>
<dbReference type="GO" id="GO:0015031">
    <property type="term" value="P:protein transport"/>
    <property type="evidence" value="ECO:0007669"/>
    <property type="project" value="UniProtKB-KW"/>
</dbReference>
<feature type="compositionally biased region" description="Polar residues" evidence="2">
    <location>
        <begin position="35"/>
        <end position="59"/>
    </location>
</feature>
<keyword evidence="1" id="KW-0809">Transit peptide</keyword>
<dbReference type="SUPFAM" id="SSF56784">
    <property type="entry name" value="HAD-like"/>
    <property type="match status" value="1"/>
</dbReference>
<evidence type="ECO:0000256" key="2">
    <source>
        <dbReference type="SAM" id="MobiDB-lite"/>
    </source>
</evidence>
<gene>
    <name evidence="4" type="ORF">RFI_06074</name>
</gene>
<dbReference type="GO" id="GO:0005744">
    <property type="term" value="C:TIM23 mitochondrial import inner membrane translocase complex"/>
    <property type="evidence" value="ECO:0007669"/>
    <property type="project" value="UniProtKB-UniRule"/>
</dbReference>
<dbReference type="AlphaFoldDB" id="X6NYH8"/>
<dbReference type="CDD" id="cd07521">
    <property type="entry name" value="HAD_FCP1-like"/>
    <property type="match status" value="1"/>
</dbReference>
<dbReference type="Gene3D" id="3.40.50.1000">
    <property type="entry name" value="HAD superfamily/HAD-like"/>
    <property type="match status" value="1"/>
</dbReference>
<dbReference type="SMART" id="SM00577">
    <property type="entry name" value="CPDc"/>
    <property type="match status" value="1"/>
</dbReference>
<protein>
    <recommendedName>
        <fullName evidence="1">Mitochondrial import inner membrane translocase subunit TIM50</fullName>
    </recommendedName>
</protein>
<feature type="region of interest" description="Disordered" evidence="2">
    <location>
        <begin position="1"/>
        <end position="59"/>
    </location>
</feature>
<comment type="subcellular location">
    <subcellularLocation>
        <location evidence="1">Mitochondrion inner membrane</location>
        <topology evidence="1">Single-pass membrane protein</topology>
    </subcellularLocation>
</comment>
<feature type="compositionally biased region" description="Basic and acidic residues" evidence="2">
    <location>
        <begin position="15"/>
        <end position="32"/>
    </location>
</feature>
<dbReference type="Pfam" id="PF03031">
    <property type="entry name" value="NIF"/>
    <property type="match status" value="1"/>
</dbReference>
<sequence>MYANTNTKAPQQQQKETEQEHQQQEHQQESKFEQLTQKQKQYGRQESPQIPIDSNDNNICSTSPLLPPELIKSKRRLLVMDLDETMIYTSFKKLNNYDFTIPVIHPSGHLSKLYVKKRPFLNMFLQECSNEYDIVVFTAAGPRYASEVLDHIDVRSVISHLIFGDSVTRFADGKYIKDLELLGKPLKDVILVDDTPDVYAKHPKNAVPIGKFKGEENDEQVQINRNYLFFYYSDNVQNVLDTNQSFEWLCNKAAMDGKPVRHVIYYYHYFNVFTSFISQINKYAWNNSSWDEYKIFKQSATCSGRTNSRESTEERERREKDRNKRSL</sequence>